<dbReference type="GO" id="GO:0032934">
    <property type="term" value="F:sterol binding"/>
    <property type="evidence" value="ECO:0007669"/>
    <property type="project" value="TreeGrafter"/>
</dbReference>
<dbReference type="InterPro" id="IPR011993">
    <property type="entry name" value="PH-like_dom_sf"/>
</dbReference>
<evidence type="ECO:0000256" key="5">
    <source>
        <dbReference type="ARBA" id="ARBA00023043"/>
    </source>
</evidence>
<dbReference type="FunFam" id="2.30.29.30:FF:000061">
    <property type="entry name" value="Oxysterol binding protein 1"/>
    <property type="match status" value="1"/>
</dbReference>
<dbReference type="PROSITE" id="PS01013">
    <property type="entry name" value="OSBP"/>
    <property type="match status" value="1"/>
</dbReference>
<dbReference type="InterPro" id="IPR002110">
    <property type="entry name" value="Ankyrin_rpt"/>
</dbReference>
<keyword evidence="2" id="KW-0813">Transport</keyword>
<dbReference type="EMBL" id="JANBPT010000036">
    <property type="protein sequence ID" value="KAJ1929401.1"/>
    <property type="molecule type" value="Genomic_DNA"/>
</dbReference>
<dbReference type="PROSITE" id="PS50297">
    <property type="entry name" value="ANK_REP_REGION"/>
    <property type="match status" value="1"/>
</dbReference>
<keyword evidence="6" id="KW-0445">Lipid transport</keyword>
<evidence type="ECO:0000256" key="1">
    <source>
        <dbReference type="ARBA" id="ARBA00008842"/>
    </source>
</evidence>
<dbReference type="InterPro" id="IPR001849">
    <property type="entry name" value="PH_domain"/>
</dbReference>
<dbReference type="Proteomes" id="UP001150569">
    <property type="component" value="Unassembled WGS sequence"/>
</dbReference>
<dbReference type="Gene3D" id="3.30.70.3490">
    <property type="match status" value="1"/>
</dbReference>
<evidence type="ECO:0000256" key="7">
    <source>
        <dbReference type="ARBA" id="ARBA00023121"/>
    </source>
</evidence>
<dbReference type="Gene3D" id="2.30.29.30">
    <property type="entry name" value="Pleckstrin-homology domain (PH domain)/Phosphotyrosine-binding domain (PTB)"/>
    <property type="match status" value="1"/>
</dbReference>
<dbReference type="SUPFAM" id="SSF144000">
    <property type="entry name" value="Oxysterol-binding protein-like"/>
    <property type="match status" value="1"/>
</dbReference>
<protein>
    <recommendedName>
        <fullName evidence="11">PH domain-containing protein</fullName>
    </recommendedName>
</protein>
<evidence type="ECO:0000256" key="9">
    <source>
        <dbReference type="RuleBase" id="RU003844"/>
    </source>
</evidence>
<dbReference type="GO" id="GO:0006887">
    <property type="term" value="P:exocytosis"/>
    <property type="evidence" value="ECO:0007669"/>
    <property type="project" value="TreeGrafter"/>
</dbReference>
<dbReference type="FunFam" id="2.40.160.120:FF:000001">
    <property type="entry name" value="Oxysterol-binding protein"/>
    <property type="match status" value="1"/>
</dbReference>
<evidence type="ECO:0000259" key="11">
    <source>
        <dbReference type="PROSITE" id="PS50003"/>
    </source>
</evidence>
<feature type="compositionally biased region" description="Low complexity" evidence="10">
    <location>
        <begin position="615"/>
        <end position="636"/>
    </location>
</feature>
<dbReference type="Gene3D" id="1.25.40.20">
    <property type="entry name" value="Ankyrin repeat-containing domain"/>
    <property type="match status" value="2"/>
</dbReference>
<evidence type="ECO:0000313" key="13">
    <source>
        <dbReference type="Proteomes" id="UP001150569"/>
    </source>
</evidence>
<feature type="domain" description="PH" evidence="11">
    <location>
        <begin position="267"/>
        <end position="362"/>
    </location>
</feature>
<dbReference type="SMART" id="SM00233">
    <property type="entry name" value="PH"/>
    <property type="match status" value="1"/>
</dbReference>
<dbReference type="InterPro" id="IPR037239">
    <property type="entry name" value="OSBP_sf"/>
</dbReference>
<evidence type="ECO:0000256" key="6">
    <source>
        <dbReference type="ARBA" id="ARBA00023055"/>
    </source>
</evidence>
<feature type="repeat" description="ANK" evidence="8">
    <location>
        <begin position="201"/>
        <end position="233"/>
    </location>
</feature>
<evidence type="ECO:0000256" key="8">
    <source>
        <dbReference type="PROSITE-ProRule" id="PRU00023"/>
    </source>
</evidence>
<dbReference type="OrthoDB" id="1854502at2759"/>
<feature type="region of interest" description="Disordered" evidence="10">
    <location>
        <begin position="379"/>
        <end position="460"/>
    </location>
</feature>
<dbReference type="SUPFAM" id="SSF50729">
    <property type="entry name" value="PH domain-like"/>
    <property type="match status" value="1"/>
</dbReference>
<dbReference type="InterPro" id="IPR036770">
    <property type="entry name" value="Ankyrin_rpt-contain_sf"/>
</dbReference>
<feature type="compositionally biased region" description="Polar residues" evidence="10">
    <location>
        <begin position="388"/>
        <end position="398"/>
    </location>
</feature>
<dbReference type="GO" id="GO:0005829">
    <property type="term" value="C:cytosol"/>
    <property type="evidence" value="ECO:0007669"/>
    <property type="project" value="TreeGrafter"/>
</dbReference>
<dbReference type="GO" id="GO:0030011">
    <property type="term" value="P:maintenance of cell polarity"/>
    <property type="evidence" value="ECO:0007669"/>
    <property type="project" value="TreeGrafter"/>
</dbReference>
<dbReference type="GO" id="GO:0006897">
    <property type="term" value="P:endocytosis"/>
    <property type="evidence" value="ECO:0007669"/>
    <property type="project" value="TreeGrafter"/>
</dbReference>
<reference evidence="12" key="1">
    <citation type="submission" date="2022-07" db="EMBL/GenBank/DDBJ databases">
        <title>Phylogenomic reconstructions and comparative analyses of Kickxellomycotina fungi.</title>
        <authorList>
            <person name="Reynolds N.K."/>
            <person name="Stajich J.E."/>
            <person name="Barry K."/>
            <person name="Grigoriev I.V."/>
            <person name="Crous P."/>
            <person name="Smith M.E."/>
        </authorList>
    </citation>
    <scope>NUCLEOTIDE SEQUENCE</scope>
    <source>
        <strain evidence="12">RSA 861</strain>
    </source>
</reference>
<feature type="region of interest" description="Disordered" evidence="10">
    <location>
        <begin position="564"/>
        <end position="651"/>
    </location>
</feature>
<dbReference type="PANTHER" id="PTHR10972">
    <property type="entry name" value="OXYSTEROL-BINDING PROTEIN-RELATED"/>
    <property type="match status" value="1"/>
</dbReference>
<dbReference type="GO" id="GO:0120009">
    <property type="term" value="P:intermembrane lipid transfer"/>
    <property type="evidence" value="ECO:0007669"/>
    <property type="project" value="UniProtKB-ARBA"/>
</dbReference>
<dbReference type="Pfam" id="PF00169">
    <property type="entry name" value="PH"/>
    <property type="match status" value="1"/>
</dbReference>
<dbReference type="Pfam" id="PF12796">
    <property type="entry name" value="Ank_2"/>
    <property type="match status" value="1"/>
</dbReference>
<dbReference type="GO" id="GO:0005886">
    <property type="term" value="C:plasma membrane"/>
    <property type="evidence" value="ECO:0007669"/>
    <property type="project" value="TreeGrafter"/>
</dbReference>
<dbReference type="InterPro" id="IPR000648">
    <property type="entry name" value="Oxysterol-bd"/>
</dbReference>
<comment type="caution">
    <text evidence="12">The sequence shown here is derived from an EMBL/GenBank/DDBJ whole genome shotgun (WGS) entry which is preliminary data.</text>
</comment>
<dbReference type="Gene3D" id="2.40.160.120">
    <property type="match status" value="1"/>
</dbReference>
<keyword evidence="13" id="KW-1185">Reference proteome</keyword>
<dbReference type="InterPro" id="IPR018494">
    <property type="entry name" value="Oxysterol-bd_CS"/>
</dbReference>
<gene>
    <name evidence="12" type="ORF">IWQ60_001204</name>
</gene>
<evidence type="ECO:0000256" key="10">
    <source>
        <dbReference type="SAM" id="MobiDB-lite"/>
    </source>
</evidence>
<accession>A0A9W8AEF7</accession>
<evidence type="ECO:0000256" key="4">
    <source>
        <dbReference type="ARBA" id="ARBA00022737"/>
    </source>
</evidence>
<keyword evidence="5 8" id="KW-0040">ANK repeat</keyword>
<dbReference type="GO" id="GO:0034727">
    <property type="term" value="P:piecemeal microautophagy of the nucleus"/>
    <property type="evidence" value="ECO:0007669"/>
    <property type="project" value="TreeGrafter"/>
</dbReference>
<sequence>MPTVSDMALKKFQLVEALRSGDHEGLRKALQEWSDDHQAAQAAESPPGTTHGESPVPFASPPVPAQVTPLHLAIQFATKTTIEFILSLQARDLLNSQDSYGWTALHHAAKTGRTEVVRLLLAQPGIDDLVLDHEGRDPLRVAKTPAIADLIKGNRLDFIAKHTEEMHELTRKGDVAGLDTLFLNVRSRKLIDINAPNPENHGNTVVHEAVETKDLDLVKWWCNRGADVFVRNERGKLPADLTADARTVKLLETAPVATLRPTSPGKAPRLQGYLLKWTNFASGYKRRYFVLENGVLSYYKDKADASNACRGAINLKIANINFDAKDQTTFDVQGKGSVRYRLRAEYPVEAKRWALALTQSKQWALDSTEPSRSVENLTLASRRPAGATSVSNLSTSGFGSVRERPAGEAKSVASDAEGPSTSRDDLSRRSSNFPTPDRTSQAPSAAESDEEDGIPVPPHEESLELNANALQAQIVAQEQLFEAATASLAATSPGAAQKLVHAHQRSVRDLRHTLSETLAMGREREQFWYHQYQRETERQNVLAESFRSLILEQDQLEKVMRAHRRRTKGPSAAHPPSVPTGVLDGTRRASEPVLTSTATPPTATVHPADDVRSSVTTDVAPPTAAATAPAAVTAPPAGIPEPAYEDTESDDDEDMFYDFEEAEELVPEPVAQEVVPARDSRSIAASYAGYPADGHFRQALHPGSAKPPSISFWSILKNAIGKDLTKISMPVAFNEPNSMLQRMAEDMEYSDLLDMAVRHPHSSERILFVAAWAMSNYSSTMGRVAKPFNPLLGETFEYVRPDKAYRYVSEQVSHHPPISACYCDGPNYNFYAEVNVRSKFYGKSFEICPLGVSHVELKVPLHMLDPKDPAQPKVIDREGGYFIEHYSWKKVITSVQGLIAGNPWMEHYGDMDLVNHRTGETCRLNFKQTGWRGNNLYVIEGKSCDPQGTEQWEIAGKWNERLIARRINKGSRAAPLSEKDVAADADVQSIASSTRTKPILLWRADSPPNPPLPFNLTRFAVTLNDMTPGLQPILCPTDSRLRPDQRAMEFGDYDKASDLKTALEENQRARRRAREEDPAAGEWQARWFTRDIETDTNEPYWRFDPQYWTERNRAAQAAAKGEDPNQVAWKGITHIFEVNA</sequence>
<feature type="compositionally biased region" description="Low complexity" evidence="10">
    <location>
        <begin position="595"/>
        <end position="606"/>
    </location>
</feature>
<evidence type="ECO:0000256" key="3">
    <source>
        <dbReference type="ARBA" id="ARBA00022553"/>
    </source>
</evidence>
<name>A0A9W8AEF7_9FUNG</name>
<keyword evidence="3" id="KW-0597">Phosphoprotein</keyword>
<feature type="compositionally biased region" description="Polar residues" evidence="10">
    <location>
        <begin position="432"/>
        <end position="443"/>
    </location>
</feature>
<dbReference type="Pfam" id="PF01237">
    <property type="entry name" value="Oxysterol_BP"/>
    <property type="match status" value="1"/>
</dbReference>
<evidence type="ECO:0000256" key="2">
    <source>
        <dbReference type="ARBA" id="ARBA00022448"/>
    </source>
</evidence>
<keyword evidence="7" id="KW-0446">Lipid-binding</keyword>
<feature type="region of interest" description="Disordered" evidence="10">
    <location>
        <begin position="33"/>
        <end position="62"/>
    </location>
</feature>
<dbReference type="GO" id="GO:0005635">
    <property type="term" value="C:nuclear envelope"/>
    <property type="evidence" value="ECO:0007669"/>
    <property type="project" value="TreeGrafter"/>
</dbReference>
<evidence type="ECO:0000313" key="12">
    <source>
        <dbReference type="EMBL" id="KAJ1929401.1"/>
    </source>
</evidence>
<proteinExistence type="inferred from homology"/>
<dbReference type="SMART" id="SM00248">
    <property type="entry name" value="ANK"/>
    <property type="match status" value="3"/>
</dbReference>
<comment type="similarity">
    <text evidence="1 9">Belongs to the OSBP family.</text>
</comment>
<dbReference type="PANTHER" id="PTHR10972:SF205">
    <property type="entry name" value="OXYSTEROL-BINDING PROTEIN 1"/>
    <property type="match status" value="1"/>
</dbReference>
<keyword evidence="4" id="KW-0677">Repeat</keyword>
<organism evidence="12 13">
    <name type="scientific">Tieghemiomyces parasiticus</name>
    <dbReference type="NCBI Taxonomy" id="78921"/>
    <lineage>
        <taxon>Eukaryota</taxon>
        <taxon>Fungi</taxon>
        <taxon>Fungi incertae sedis</taxon>
        <taxon>Zoopagomycota</taxon>
        <taxon>Kickxellomycotina</taxon>
        <taxon>Dimargaritomycetes</taxon>
        <taxon>Dimargaritales</taxon>
        <taxon>Dimargaritaceae</taxon>
        <taxon>Tieghemiomyces</taxon>
    </lineage>
</organism>
<dbReference type="PROSITE" id="PS50003">
    <property type="entry name" value="PH_DOMAIN"/>
    <property type="match status" value="1"/>
</dbReference>
<dbReference type="GO" id="GO:0097038">
    <property type="term" value="C:perinuclear endoplasmic reticulum"/>
    <property type="evidence" value="ECO:0007669"/>
    <property type="project" value="TreeGrafter"/>
</dbReference>
<feature type="repeat" description="ANK" evidence="8">
    <location>
        <begin position="100"/>
        <end position="121"/>
    </location>
</feature>
<dbReference type="SUPFAM" id="SSF48403">
    <property type="entry name" value="Ankyrin repeat"/>
    <property type="match status" value="1"/>
</dbReference>
<dbReference type="AlphaFoldDB" id="A0A9W8AEF7"/>
<dbReference type="PROSITE" id="PS50088">
    <property type="entry name" value="ANK_REPEAT"/>
    <property type="match status" value="2"/>
</dbReference>